<accession>A0A0C1QNG0</accession>
<gene>
    <name evidence="1" type="ORF">JF50_11555</name>
</gene>
<dbReference type="OrthoDB" id="6534366at2"/>
<protein>
    <submittedName>
        <fullName evidence="1">Uncharacterized protein</fullName>
    </submittedName>
</protein>
<dbReference type="Proteomes" id="UP000031327">
    <property type="component" value="Unassembled WGS sequence"/>
</dbReference>
<name>A0A0C1QNG0_9GAMM</name>
<sequence length="340" mass="38756">MQQSQIMEDKIISAVRTFAYSISSGSKVVADMSELVEVTSQLSFSSFDYWERIIRSEFSSVTRESTPPKWKVWSKPKELVTWLDLISWDGYKREKALLALSGAAPNTFFFSLAVRRLNDWVPQVRKAARDKLPEIARSTDPKYVVDALCVALSNWHSWGRIEDADKEVILEIISENQIAKSLRSKLIKSASGPMPSLFSQLGRTKILDEHIEEIAKSAIQPSVRAKAYRSLFEGRIVWIEGRKWVWTNIRYGEGRLKPIVGERKLEIDTPLEELLKKSSEDRSSIVRRVSAEILIRELDKLGIKARVFAEHFASDNSHAVSERGEFALRKLDEAERANAS</sequence>
<evidence type="ECO:0000313" key="2">
    <source>
        <dbReference type="Proteomes" id="UP000031327"/>
    </source>
</evidence>
<dbReference type="EMBL" id="JWIC01000006">
    <property type="protein sequence ID" value="KID56567.1"/>
    <property type="molecule type" value="Genomic_DNA"/>
</dbReference>
<dbReference type="Gene3D" id="1.25.10.10">
    <property type="entry name" value="Leucine-rich Repeat Variant"/>
    <property type="match status" value="1"/>
</dbReference>
<dbReference type="RefSeq" id="WP_039609635.1">
    <property type="nucleotide sequence ID" value="NZ_JWIC01000006.1"/>
</dbReference>
<proteinExistence type="predicted"/>
<comment type="caution">
    <text evidence="1">The sequence shown here is derived from an EMBL/GenBank/DDBJ whole genome shotgun (WGS) entry which is preliminary data.</text>
</comment>
<reference evidence="1 2" key="1">
    <citation type="submission" date="2014-12" db="EMBL/GenBank/DDBJ databases">
        <title>Draft Genome Sequence of Pseudoalteromonas luteoviolacea HI1.</title>
        <authorList>
            <person name="Asahina A.Y."/>
            <person name="Hadfield M.G."/>
        </authorList>
    </citation>
    <scope>NUCLEOTIDE SEQUENCE [LARGE SCALE GENOMIC DNA]</scope>
    <source>
        <strain evidence="1 2">HI1</strain>
    </source>
</reference>
<organism evidence="1 2">
    <name type="scientific">Pseudoalteromonas luteoviolacea</name>
    <dbReference type="NCBI Taxonomy" id="43657"/>
    <lineage>
        <taxon>Bacteria</taxon>
        <taxon>Pseudomonadati</taxon>
        <taxon>Pseudomonadota</taxon>
        <taxon>Gammaproteobacteria</taxon>
        <taxon>Alteromonadales</taxon>
        <taxon>Pseudoalteromonadaceae</taxon>
        <taxon>Pseudoalteromonas</taxon>
    </lineage>
</organism>
<dbReference type="AlphaFoldDB" id="A0A0C1QNG0"/>
<evidence type="ECO:0000313" key="1">
    <source>
        <dbReference type="EMBL" id="KID56567.1"/>
    </source>
</evidence>
<dbReference type="InterPro" id="IPR011989">
    <property type="entry name" value="ARM-like"/>
</dbReference>